<proteinExistence type="predicted"/>
<keyword evidence="9 10" id="KW-0472">Membrane</keyword>
<dbReference type="Proteomes" id="UP000076964">
    <property type="component" value="Unassembled WGS sequence"/>
</dbReference>
<comment type="subcellular location">
    <subcellularLocation>
        <location evidence="1">Cell membrane</location>
        <topology evidence="1">Multi-pass membrane protein</topology>
    </subcellularLocation>
</comment>
<evidence type="ECO:0000256" key="6">
    <source>
        <dbReference type="ARBA" id="ARBA00022958"/>
    </source>
</evidence>
<evidence type="ECO:0000313" key="11">
    <source>
        <dbReference type="EMBL" id="OAG27403.1"/>
    </source>
</evidence>
<feature type="transmembrane region" description="Helical" evidence="10">
    <location>
        <begin position="127"/>
        <end position="148"/>
    </location>
</feature>
<feature type="transmembrane region" description="Helical" evidence="10">
    <location>
        <begin position="18"/>
        <end position="37"/>
    </location>
</feature>
<keyword evidence="4" id="KW-0633">Potassium transport</keyword>
<reference evidence="11 12" key="1">
    <citation type="submission" date="2016-02" db="EMBL/GenBank/DDBJ databases">
        <title>Draft genome sequence of Thermodesulfatator sp. S606.</title>
        <authorList>
            <person name="Lai Q."/>
            <person name="Cao J."/>
            <person name="Dupont S."/>
            <person name="Shao Z."/>
            <person name="Jebbar M."/>
            <person name="Alain K."/>
        </authorList>
    </citation>
    <scope>NUCLEOTIDE SEQUENCE [LARGE SCALE GENOMIC DNA]</scope>
    <source>
        <strain evidence="11 12">S606</strain>
    </source>
</reference>
<accession>A0A177E611</accession>
<keyword evidence="6" id="KW-0630">Potassium</keyword>
<organism evidence="11 12">
    <name type="scientific">Thermodesulfatator autotrophicus</name>
    <dbReference type="NCBI Taxonomy" id="1795632"/>
    <lineage>
        <taxon>Bacteria</taxon>
        <taxon>Pseudomonadati</taxon>
        <taxon>Thermodesulfobacteriota</taxon>
        <taxon>Thermodesulfobacteria</taxon>
        <taxon>Thermodesulfobacteriales</taxon>
        <taxon>Thermodesulfatatoraceae</taxon>
        <taxon>Thermodesulfatator</taxon>
    </lineage>
</organism>
<dbReference type="EMBL" id="LSFI01000030">
    <property type="protein sequence ID" value="OAG27403.1"/>
    <property type="molecule type" value="Genomic_DNA"/>
</dbReference>
<evidence type="ECO:0000256" key="9">
    <source>
        <dbReference type="ARBA" id="ARBA00023136"/>
    </source>
</evidence>
<evidence type="ECO:0000256" key="1">
    <source>
        <dbReference type="ARBA" id="ARBA00004651"/>
    </source>
</evidence>
<feature type="transmembrane region" description="Helical" evidence="10">
    <location>
        <begin position="192"/>
        <end position="215"/>
    </location>
</feature>
<feature type="transmembrane region" description="Helical" evidence="10">
    <location>
        <begin position="383"/>
        <end position="404"/>
    </location>
</feature>
<evidence type="ECO:0000256" key="5">
    <source>
        <dbReference type="ARBA" id="ARBA00022692"/>
    </source>
</evidence>
<keyword evidence="8" id="KW-0406">Ion transport</keyword>
<dbReference type="GO" id="GO:0005886">
    <property type="term" value="C:plasma membrane"/>
    <property type="evidence" value="ECO:0007669"/>
    <property type="project" value="UniProtKB-SubCell"/>
</dbReference>
<feature type="transmembrane region" description="Helical" evidence="10">
    <location>
        <begin position="160"/>
        <end position="180"/>
    </location>
</feature>
<keyword evidence="2" id="KW-0813">Transport</keyword>
<dbReference type="Pfam" id="PF02386">
    <property type="entry name" value="TrkH"/>
    <property type="match status" value="1"/>
</dbReference>
<evidence type="ECO:0000256" key="7">
    <source>
        <dbReference type="ARBA" id="ARBA00022989"/>
    </source>
</evidence>
<evidence type="ECO:0000256" key="3">
    <source>
        <dbReference type="ARBA" id="ARBA00022475"/>
    </source>
</evidence>
<evidence type="ECO:0000313" key="12">
    <source>
        <dbReference type="Proteomes" id="UP000076964"/>
    </source>
</evidence>
<keyword evidence="3" id="KW-1003">Cell membrane</keyword>
<dbReference type="InterPro" id="IPR004772">
    <property type="entry name" value="TrkH"/>
</dbReference>
<dbReference type="InterPro" id="IPR003445">
    <property type="entry name" value="Cat_transpt"/>
</dbReference>
<evidence type="ECO:0000256" key="2">
    <source>
        <dbReference type="ARBA" id="ARBA00022448"/>
    </source>
</evidence>
<dbReference type="PANTHER" id="PTHR32024">
    <property type="entry name" value="TRK SYSTEM POTASSIUM UPTAKE PROTEIN TRKG-RELATED"/>
    <property type="match status" value="1"/>
</dbReference>
<keyword evidence="7 10" id="KW-1133">Transmembrane helix</keyword>
<gene>
    <name evidence="11" type="ORF">TH606_06960</name>
</gene>
<feature type="transmembrane region" description="Helical" evidence="10">
    <location>
        <begin position="227"/>
        <end position="249"/>
    </location>
</feature>
<evidence type="ECO:0000256" key="8">
    <source>
        <dbReference type="ARBA" id="ARBA00023065"/>
    </source>
</evidence>
<keyword evidence="12" id="KW-1185">Reference proteome</keyword>
<evidence type="ECO:0008006" key="13">
    <source>
        <dbReference type="Google" id="ProtNLM"/>
    </source>
</evidence>
<comment type="caution">
    <text evidence="11">The sequence shown here is derived from an EMBL/GenBank/DDBJ whole genome shotgun (WGS) entry which is preliminary data.</text>
</comment>
<feature type="transmembrane region" description="Helical" evidence="10">
    <location>
        <begin position="410"/>
        <end position="434"/>
    </location>
</feature>
<dbReference type="STRING" id="1795632.TH606_06960"/>
<evidence type="ECO:0000256" key="10">
    <source>
        <dbReference type="SAM" id="Phobius"/>
    </source>
</evidence>
<dbReference type="GO" id="GO:0015379">
    <property type="term" value="F:potassium:chloride symporter activity"/>
    <property type="evidence" value="ECO:0007669"/>
    <property type="project" value="InterPro"/>
</dbReference>
<feature type="transmembrane region" description="Helical" evidence="10">
    <location>
        <begin position="350"/>
        <end position="371"/>
    </location>
</feature>
<evidence type="ECO:0000256" key="4">
    <source>
        <dbReference type="ARBA" id="ARBA00022538"/>
    </source>
</evidence>
<dbReference type="NCBIfam" id="TIGR00933">
    <property type="entry name" value="2a38"/>
    <property type="match status" value="1"/>
</dbReference>
<keyword evidence="5 10" id="KW-0812">Transmembrane</keyword>
<name>A0A177E611_9BACT</name>
<dbReference type="RefSeq" id="WP_068542324.1">
    <property type="nucleotide sequence ID" value="NZ_LSFI01000030.1"/>
</dbReference>
<feature type="transmembrane region" description="Helical" evidence="10">
    <location>
        <begin position="76"/>
        <end position="100"/>
    </location>
</feature>
<dbReference type="AlphaFoldDB" id="A0A177E611"/>
<sequence>MEWKRINRRFERHPARTVIYSFALADFIGALLLWLPISHSKELSFIDALFTSTSAICVTGLTVANTALDFTKAGQFIILVLMQLGGLGVMTFSVFIALGIKQSLSFSSRLSLQESFLPHFTPEPRRLLLTIFVYTFTAEALIALGLLLCFLGQGLKIKNAFFQAVFHAVSAFCNAGFSTFKDGLIDFQKNYLVLMLITLAIFLGNVGFPIVYELLSLLKEKRRRLSLHFRLTVYTHIVLIVFGALAFLLFEKNGVLANFSWPLKIVTAVFHSVSARTAGFNSINIALFSEHSIYVFLILMVIGACPGSTGGGIKTTTLAVLSCTVWSRLRGFPQAVVFKRAIPVDQVGKAITLVFIYLLAIMVFHFFLTFTEPNVPFYKSKHEFLGALFEVVSALGTVGLSTGVTSQLNLWGKICIIMAMFIGRVGLLSLISFLSEVGHEPRPYKYPKERVMVG</sequence>
<dbReference type="PANTHER" id="PTHR32024:SF1">
    <property type="entry name" value="KTR SYSTEM POTASSIUM UPTAKE PROTEIN B"/>
    <property type="match status" value="1"/>
</dbReference>
<feature type="transmembrane region" description="Helical" evidence="10">
    <location>
        <begin position="285"/>
        <end position="304"/>
    </location>
</feature>
<feature type="transmembrane region" description="Helical" evidence="10">
    <location>
        <begin position="43"/>
        <end position="64"/>
    </location>
</feature>
<protein>
    <recommendedName>
        <fullName evidence="13">Potassium transporter</fullName>
    </recommendedName>
</protein>
<dbReference type="OrthoDB" id="9810952at2"/>